<gene>
    <name evidence="9" type="ORF">GCM10008942_06280</name>
</gene>
<accession>A0ABN1E768</accession>
<protein>
    <recommendedName>
        <fullName evidence="6">RNA polymerase sigma factor</fullName>
    </recommendedName>
</protein>
<dbReference type="Gene3D" id="1.10.1740.10">
    <property type="match status" value="1"/>
</dbReference>
<dbReference type="InterPro" id="IPR013324">
    <property type="entry name" value="RNA_pol_sigma_r3/r4-like"/>
</dbReference>
<feature type="domain" description="RNA polymerase sigma factor 70 region 4 type 2" evidence="8">
    <location>
        <begin position="116"/>
        <end position="166"/>
    </location>
</feature>
<dbReference type="SUPFAM" id="SSF88659">
    <property type="entry name" value="Sigma3 and sigma4 domains of RNA polymerase sigma factors"/>
    <property type="match status" value="1"/>
</dbReference>
<dbReference type="Proteomes" id="UP001499951">
    <property type="component" value="Unassembled WGS sequence"/>
</dbReference>
<dbReference type="InterPro" id="IPR000838">
    <property type="entry name" value="RNA_pol_sigma70_ECF_CS"/>
</dbReference>
<dbReference type="NCBIfam" id="TIGR02937">
    <property type="entry name" value="sigma70-ECF"/>
    <property type="match status" value="1"/>
</dbReference>
<evidence type="ECO:0000259" key="7">
    <source>
        <dbReference type="Pfam" id="PF04542"/>
    </source>
</evidence>
<dbReference type="InterPro" id="IPR036388">
    <property type="entry name" value="WH-like_DNA-bd_sf"/>
</dbReference>
<dbReference type="PANTHER" id="PTHR43133">
    <property type="entry name" value="RNA POLYMERASE ECF-TYPE SIGMA FACTO"/>
    <property type="match status" value="1"/>
</dbReference>
<evidence type="ECO:0000256" key="6">
    <source>
        <dbReference type="RuleBase" id="RU000716"/>
    </source>
</evidence>
<dbReference type="EMBL" id="BAAADD010000001">
    <property type="protein sequence ID" value="GAA0560536.1"/>
    <property type="molecule type" value="Genomic_DNA"/>
</dbReference>
<keyword evidence="4 6" id="KW-0238">DNA-binding</keyword>
<dbReference type="InterPro" id="IPR039425">
    <property type="entry name" value="RNA_pol_sigma-70-like"/>
</dbReference>
<organism evidence="9 10">
    <name type="scientific">Rhizomicrobium electricum</name>
    <dbReference type="NCBI Taxonomy" id="480070"/>
    <lineage>
        <taxon>Bacteria</taxon>
        <taxon>Pseudomonadati</taxon>
        <taxon>Pseudomonadota</taxon>
        <taxon>Alphaproteobacteria</taxon>
        <taxon>Micropepsales</taxon>
        <taxon>Micropepsaceae</taxon>
        <taxon>Rhizomicrobium</taxon>
    </lineage>
</organism>
<dbReference type="CDD" id="cd06171">
    <property type="entry name" value="Sigma70_r4"/>
    <property type="match status" value="1"/>
</dbReference>
<keyword evidence="3 6" id="KW-0731">Sigma factor</keyword>
<keyword evidence="5 6" id="KW-0804">Transcription</keyword>
<feature type="domain" description="RNA polymerase sigma-70 region 2" evidence="7">
    <location>
        <begin position="27"/>
        <end position="88"/>
    </location>
</feature>
<comment type="similarity">
    <text evidence="1 6">Belongs to the sigma-70 factor family. ECF subfamily.</text>
</comment>
<dbReference type="PROSITE" id="PS01063">
    <property type="entry name" value="SIGMA70_ECF"/>
    <property type="match status" value="1"/>
</dbReference>
<sequence length="209" mass="23243">MSRPLEKPRTPMPADPHSFRDGLVEMIPILRAFARSLCGQRDQADDLAQETLAKAWQARDKFQLGTNLKAWLFVILRNEFYSNHRRAKTAADYNAAYSHASEGAEAEQHARLDLTDLMRAFSQLPSEQKEALILTASEFSYDEAAQICGCAVGTIKSRVSRARKQLQTLVEGTSGQLPGRHDSAAATADDLADALFRKVREANAEKLPR</sequence>
<evidence type="ECO:0000313" key="9">
    <source>
        <dbReference type="EMBL" id="GAA0560536.1"/>
    </source>
</evidence>
<evidence type="ECO:0000256" key="4">
    <source>
        <dbReference type="ARBA" id="ARBA00023125"/>
    </source>
</evidence>
<evidence type="ECO:0000256" key="5">
    <source>
        <dbReference type="ARBA" id="ARBA00023163"/>
    </source>
</evidence>
<evidence type="ECO:0000256" key="1">
    <source>
        <dbReference type="ARBA" id="ARBA00010641"/>
    </source>
</evidence>
<keyword evidence="10" id="KW-1185">Reference proteome</keyword>
<keyword evidence="2 6" id="KW-0805">Transcription regulation</keyword>
<dbReference type="InterPro" id="IPR013325">
    <property type="entry name" value="RNA_pol_sigma_r2"/>
</dbReference>
<evidence type="ECO:0000313" key="10">
    <source>
        <dbReference type="Proteomes" id="UP001499951"/>
    </source>
</evidence>
<dbReference type="InterPro" id="IPR013249">
    <property type="entry name" value="RNA_pol_sigma70_r4_t2"/>
</dbReference>
<evidence type="ECO:0000256" key="3">
    <source>
        <dbReference type="ARBA" id="ARBA00023082"/>
    </source>
</evidence>
<dbReference type="Gene3D" id="1.10.10.10">
    <property type="entry name" value="Winged helix-like DNA-binding domain superfamily/Winged helix DNA-binding domain"/>
    <property type="match status" value="1"/>
</dbReference>
<dbReference type="PANTHER" id="PTHR43133:SF25">
    <property type="entry name" value="RNA POLYMERASE SIGMA FACTOR RFAY-RELATED"/>
    <property type="match status" value="1"/>
</dbReference>
<dbReference type="InterPro" id="IPR014284">
    <property type="entry name" value="RNA_pol_sigma-70_dom"/>
</dbReference>
<dbReference type="Pfam" id="PF08281">
    <property type="entry name" value="Sigma70_r4_2"/>
    <property type="match status" value="1"/>
</dbReference>
<name>A0ABN1E768_9PROT</name>
<dbReference type="InterPro" id="IPR007627">
    <property type="entry name" value="RNA_pol_sigma70_r2"/>
</dbReference>
<proteinExistence type="inferred from homology"/>
<dbReference type="Pfam" id="PF04542">
    <property type="entry name" value="Sigma70_r2"/>
    <property type="match status" value="1"/>
</dbReference>
<reference evidence="9 10" key="1">
    <citation type="journal article" date="2019" name="Int. J. Syst. Evol. Microbiol.">
        <title>The Global Catalogue of Microorganisms (GCM) 10K type strain sequencing project: providing services to taxonomists for standard genome sequencing and annotation.</title>
        <authorList>
            <consortium name="The Broad Institute Genomics Platform"/>
            <consortium name="The Broad Institute Genome Sequencing Center for Infectious Disease"/>
            <person name="Wu L."/>
            <person name="Ma J."/>
        </authorList>
    </citation>
    <scope>NUCLEOTIDE SEQUENCE [LARGE SCALE GENOMIC DNA]</scope>
    <source>
        <strain evidence="9 10">JCM 15089</strain>
    </source>
</reference>
<evidence type="ECO:0000256" key="2">
    <source>
        <dbReference type="ARBA" id="ARBA00023015"/>
    </source>
</evidence>
<evidence type="ECO:0000259" key="8">
    <source>
        <dbReference type="Pfam" id="PF08281"/>
    </source>
</evidence>
<comment type="caution">
    <text evidence="9">The sequence shown here is derived from an EMBL/GenBank/DDBJ whole genome shotgun (WGS) entry which is preliminary data.</text>
</comment>
<dbReference type="SUPFAM" id="SSF88946">
    <property type="entry name" value="Sigma2 domain of RNA polymerase sigma factors"/>
    <property type="match status" value="1"/>
</dbReference>